<evidence type="ECO:0000313" key="9">
    <source>
        <dbReference type="EMBL" id="JAT03087.1"/>
    </source>
</evidence>
<dbReference type="GO" id="GO:0005524">
    <property type="term" value="F:ATP binding"/>
    <property type="evidence" value="ECO:0007669"/>
    <property type="project" value="UniProtKB-KW"/>
</dbReference>
<dbReference type="PANTHER" id="PTHR11088">
    <property type="entry name" value="TRNA DIMETHYLALLYLTRANSFERASE"/>
    <property type="match status" value="1"/>
</dbReference>
<name>A0A1B6JV78_9HEMI</name>
<dbReference type="Gene3D" id="3.30.160.60">
    <property type="entry name" value="Classic Zinc Finger"/>
    <property type="match status" value="1"/>
</dbReference>
<dbReference type="GO" id="GO:0006400">
    <property type="term" value="P:tRNA modification"/>
    <property type="evidence" value="ECO:0007669"/>
    <property type="project" value="TreeGrafter"/>
</dbReference>
<sequence>RWNCTLAGKGIVGNIVKDAVEELSADDKAELHNTLKEVDPERALELHPNNVRKVIRSLQVYDSTGRRHSELIQEQRAEGGNHLGGPLRFPHSVILWVTCDQPTLDARLDARVDEMVRQGLIAELQTFHQQYNLQRVVGEGGELRTPVYTLGIFQSIGFKEFHDYLMLSEEQRETEEGRKLFKKGVELMKVATRQYARRQIKWIRQRFLGRGDSQVPPLYTLDGTDVGQWDSQVRDKAFSVVQSALDGTPCPIDREPVLQKNATDRKWMRCEQCDRLFEGTSQLEAHLRSQKHRRRLAKLAREAEQKTVSLDVNRTDTTSTARINVKCGDNT</sequence>
<accession>A0A1B6JV78</accession>
<evidence type="ECO:0000259" key="8">
    <source>
        <dbReference type="PROSITE" id="PS50157"/>
    </source>
</evidence>
<dbReference type="GO" id="GO:0008270">
    <property type="term" value="F:zinc ion binding"/>
    <property type="evidence" value="ECO:0007669"/>
    <property type="project" value="UniProtKB-KW"/>
</dbReference>
<evidence type="ECO:0000256" key="4">
    <source>
        <dbReference type="ARBA" id="ARBA00022771"/>
    </source>
</evidence>
<gene>
    <name evidence="9" type="ORF">g.14804</name>
</gene>
<keyword evidence="3" id="KW-0547">Nucleotide-binding</keyword>
<feature type="non-terminal residue" evidence="9">
    <location>
        <position position="1"/>
    </location>
</feature>
<dbReference type="InterPro" id="IPR039657">
    <property type="entry name" value="Dimethylallyltransferase"/>
</dbReference>
<feature type="domain" description="C2H2-type" evidence="8">
    <location>
        <begin position="268"/>
        <end position="297"/>
    </location>
</feature>
<dbReference type="GO" id="GO:0005739">
    <property type="term" value="C:mitochondrion"/>
    <property type="evidence" value="ECO:0007669"/>
    <property type="project" value="TreeGrafter"/>
</dbReference>
<keyword evidence="2" id="KW-0479">Metal-binding</keyword>
<proteinExistence type="predicted"/>
<protein>
    <recommendedName>
        <fullName evidence="8">C2H2-type domain-containing protein</fullName>
    </recommendedName>
</protein>
<dbReference type="InterPro" id="IPR036236">
    <property type="entry name" value="Znf_C2H2_sf"/>
</dbReference>
<dbReference type="PROSITE" id="PS00028">
    <property type="entry name" value="ZINC_FINGER_C2H2_1"/>
    <property type="match status" value="1"/>
</dbReference>
<evidence type="ECO:0000256" key="6">
    <source>
        <dbReference type="ARBA" id="ARBA00022840"/>
    </source>
</evidence>
<reference evidence="9" key="1">
    <citation type="submission" date="2015-11" db="EMBL/GenBank/DDBJ databases">
        <title>De novo transcriptome assembly of four potential Pierce s Disease insect vectors from Arizona vineyards.</title>
        <authorList>
            <person name="Tassone E.E."/>
        </authorList>
    </citation>
    <scope>NUCLEOTIDE SEQUENCE</scope>
</reference>
<evidence type="ECO:0000256" key="5">
    <source>
        <dbReference type="ARBA" id="ARBA00022833"/>
    </source>
</evidence>
<dbReference type="Pfam" id="PF01715">
    <property type="entry name" value="IPPT"/>
    <property type="match status" value="1"/>
</dbReference>
<dbReference type="GO" id="GO:0052381">
    <property type="term" value="F:tRNA dimethylallyltransferase activity"/>
    <property type="evidence" value="ECO:0007669"/>
    <property type="project" value="TreeGrafter"/>
</dbReference>
<evidence type="ECO:0000256" key="3">
    <source>
        <dbReference type="ARBA" id="ARBA00022741"/>
    </source>
</evidence>
<dbReference type="PANTHER" id="PTHR11088:SF89">
    <property type="entry name" value="TRNA DIMETHYLALLYLTRANSFERASE"/>
    <property type="match status" value="1"/>
</dbReference>
<dbReference type="SUPFAM" id="SSF57667">
    <property type="entry name" value="beta-beta-alpha zinc fingers"/>
    <property type="match status" value="1"/>
</dbReference>
<evidence type="ECO:0000256" key="2">
    <source>
        <dbReference type="ARBA" id="ARBA00022723"/>
    </source>
</evidence>
<dbReference type="PROSITE" id="PS50157">
    <property type="entry name" value="ZINC_FINGER_C2H2_2"/>
    <property type="match status" value="1"/>
</dbReference>
<dbReference type="InterPro" id="IPR013087">
    <property type="entry name" value="Znf_C2H2_type"/>
</dbReference>
<keyword evidence="5" id="KW-0862">Zinc</keyword>
<dbReference type="Gene3D" id="1.10.287.890">
    <property type="entry name" value="Crystal structure of tRNA isopentenylpyrophosphate transferase (bh2366) domain"/>
    <property type="match status" value="1"/>
</dbReference>
<dbReference type="Pfam" id="PF12171">
    <property type="entry name" value="zf-C2H2_jaz"/>
    <property type="match status" value="1"/>
</dbReference>
<dbReference type="AlphaFoldDB" id="A0A1B6JV78"/>
<organism evidence="9">
    <name type="scientific">Homalodisca liturata</name>
    <dbReference type="NCBI Taxonomy" id="320908"/>
    <lineage>
        <taxon>Eukaryota</taxon>
        <taxon>Metazoa</taxon>
        <taxon>Ecdysozoa</taxon>
        <taxon>Arthropoda</taxon>
        <taxon>Hexapoda</taxon>
        <taxon>Insecta</taxon>
        <taxon>Pterygota</taxon>
        <taxon>Neoptera</taxon>
        <taxon>Paraneoptera</taxon>
        <taxon>Hemiptera</taxon>
        <taxon>Auchenorrhyncha</taxon>
        <taxon>Membracoidea</taxon>
        <taxon>Cicadellidae</taxon>
        <taxon>Cicadellinae</taxon>
        <taxon>Proconiini</taxon>
        <taxon>Homalodisca</taxon>
    </lineage>
</organism>
<dbReference type="EMBL" id="GECU01004620">
    <property type="protein sequence ID" value="JAT03087.1"/>
    <property type="molecule type" value="Transcribed_RNA"/>
</dbReference>
<evidence type="ECO:0000256" key="1">
    <source>
        <dbReference type="ARBA" id="ARBA00022679"/>
    </source>
</evidence>
<keyword evidence="1" id="KW-0808">Transferase</keyword>
<keyword evidence="6" id="KW-0067">ATP-binding</keyword>
<evidence type="ECO:0000256" key="7">
    <source>
        <dbReference type="PROSITE-ProRule" id="PRU00042"/>
    </source>
</evidence>
<dbReference type="InterPro" id="IPR022755">
    <property type="entry name" value="Znf_C2H2_jaz"/>
</dbReference>
<dbReference type="Gene3D" id="1.10.20.140">
    <property type="match status" value="1"/>
</dbReference>
<keyword evidence="4 7" id="KW-0863">Zinc-finger</keyword>